<dbReference type="eggNOG" id="COG0718">
    <property type="taxonomic scope" value="Bacteria"/>
</dbReference>
<dbReference type="GO" id="GO:0003677">
    <property type="term" value="F:DNA binding"/>
    <property type="evidence" value="ECO:0007669"/>
    <property type="project" value="UniProtKB-UniRule"/>
</dbReference>
<reference evidence="4 5" key="1">
    <citation type="journal article" date="2009" name="Stand. Genomic Sci.">
        <title>Complete genome sequence of Stackebrandtia nassauensis type strain (LLR-40K-21).</title>
        <authorList>
            <person name="Munk C."/>
            <person name="Lapidus A."/>
            <person name="Copeland A."/>
            <person name="Jando M."/>
            <person name="Mayilraj S."/>
            <person name="Glavina Del Rio T."/>
            <person name="Nolan M."/>
            <person name="Chen F."/>
            <person name="Lucas S."/>
            <person name="Tice H."/>
            <person name="Cheng J.F."/>
            <person name="Han C."/>
            <person name="Detter J.C."/>
            <person name="Bruce D."/>
            <person name="Goodwin L."/>
            <person name="Chain P."/>
            <person name="Pitluck S."/>
            <person name="Goker M."/>
            <person name="Ovchinikova G."/>
            <person name="Pati A."/>
            <person name="Ivanova N."/>
            <person name="Mavromatis K."/>
            <person name="Chen A."/>
            <person name="Palaniappan K."/>
            <person name="Land M."/>
            <person name="Hauser L."/>
            <person name="Chang Y.J."/>
            <person name="Jeffries C.D."/>
            <person name="Bristow J."/>
            <person name="Eisen J.A."/>
            <person name="Markowitz V."/>
            <person name="Hugenholtz P."/>
            <person name="Kyrpides N.C."/>
            <person name="Klenk H.P."/>
        </authorList>
    </citation>
    <scope>NUCLEOTIDE SEQUENCE [LARGE SCALE GENOMIC DNA]</scope>
    <source>
        <strain evidence="5">DSM 44728 / CIP 108903 / NRRL B-16338 / NBRC 102104 / LLR-40K-21</strain>
    </source>
</reference>
<protein>
    <recommendedName>
        <fullName evidence="2">Nucleoid-associated protein Snas_6147</fullName>
    </recommendedName>
</protein>
<evidence type="ECO:0000256" key="2">
    <source>
        <dbReference type="HAMAP-Rule" id="MF_00274"/>
    </source>
</evidence>
<comment type="subcellular location">
    <subcellularLocation>
        <location evidence="2">Cytoplasm</location>
        <location evidence="2">Nucleoid</location>
    </subcellularLocation>
</comment>
<dbReference type="NCBIfam" id="TIGR00103">
    <property type="entry name" value="DNA_YbaB_EbfC"/>
    <property type="match status" value="1"/>
</dbReference>
<dbReference type="AlphaFoldDB" id="D3Q2L9"/>
<keyword evidence="5" id="KW-1185">Reference proteome</keyword>
<dbReference type="EMBL" id="CP001778">
    <property type="protein sequence ID" value="ADD45770.1"/>
    <property type="molecule type" value="Genomic_DNA"/>
</dbReference>
<evidence type="ECO:0000313" key="5">
    <source>
        <dbReference type="Proteomes" id="UP000000844"/>
    </source>
</evidence>
<dbReference type="GO" id="GO:0043590">
    <property type="term" value="C:bacterial nucleoid"/>
    <property type="evidence" value="ECO:0007669"/>
    <property type="project" value="UniProtKB-UniRule"/>
</dbReference>
<evidence type="ECO:0000256" key="1">
    <source>
        <dbReference type="ARBA" id="ARBA00023125"/>
    </source>
</evidence>
<feature type="coiled-coil region" evidence="3">
    <location>
        <begin position="11"/>
        <end position="38"/>
    </location>
</feature>
<keyword evidence="3" id="KW-0175">Coiled coil</keyword>
<dbReference type="PANTHER" id="PTHR33449">
    <property type="entry name" value="NUCLEOID-ASSOCIATED PROTEIN YBAB"/>
    <property type="match status" value="1"/>
</dbReference>
<dbReference type="SUPFAM" id="SSF82607">
    <property type="entry name" value="YbaB-like"/>
    <property type="match status" value="1"/>
</dbReference>
<sequence length="116" mass="11753">MFPGGEGAPNMQELLKQAQQMQQDYVAAQQELVESEVSASSGGGLVTVTVTGAGEFRGIKIDPKAVDPEDVETLEDLVGAAVLAAGEEAKKLAEAKLGPVTQALQAMGGGGALPGM</sequence>
<accession>D3Q2L9</accession>
<dbReference type="InterPro" id="IPR004401">
    <property type="entry name" value="YbaB/EbfC"/>
</dbReference>
<dbReference type="Pfam" id="PF02575">
    <property type="entry name" value="YbaB_DNA_bd"/>
    <property type="match status" value="1"/>
</dbReference>
<dbReference type="Gene3D" id="3.30.1310.10">
    <property type="entry name" value="Nucleoid-associated protein YbaB-like domain"/>
    <property type="match status" value="1"/>
</dbReference>
<comment type="function">
    <text evidence="2">Binds to DNA and alters its conformation. May be involved in regulation of gene expression, nucleoid organization and DNA protection.</text>
</comment>
<evidence type="ECO:0000256" key="3">
    <source>
        <dbReference type="SAM" id="Coils"/>
    </source>
</evidence>
<dbReference type="HAMAP" id="MF_00274">
    <property type="entry name" value="DNA_YbaB_EbfC"/>
    <property type="match status" value="1"/>
</dbReference>
<proteinExistence type="inferred from homology"/>
<dbReference type="STRING" id="446470.Snas_6147"/>
<comment type="similarity">
    <text evidence="2">Belongs to the YbaB/EbfC family.</text>
</comment>
<organism evidence="4 5">
    <name type="scientific">Stackebrandtia nassauensis (strain DSM 44728 / CIP 108903 / NRRL B-16338 / NBRC 102104 / LLR-40K-21)</name>
    <dbReference type="NCBI Taxonomy" id="446470"/>
    <lineage>
        <taxon>Bacteria</taxon>
        <taxon>Bacillati</taxon>
        <taxon>Actinomycetota</taxon>
        <taxon>Actinomycetes</taxon>
        <taxon>Glycomycetales</taxon>
        <taxon>Glycomycetaceae</taxon>
        <taxon>Stackebrandtia</taxon>
    </lineage>
</organism>
<name>D3Q2L9_STANL</name>
<dbReference type="KEGG" id="sna:Snas_6147"/>
<dbReference type="GO" id="GO:0005829">
    <property type="term" value="C:cytosol"/>
    <property type="evidence" value="ECO:0007669"/>
    <property type="project" value="TreeGrafter"/>
</dbReference>
<dbReference type="PIRSF" id="PIRSF004555">
    <property type="entry name" value="UCP004555"/>
    <property type="match status" value="1"/>
</dbReference>
<dbReference type="RefSeq" id="WP_013021341.1">
    <property type="nucleotide sequence ID" value="NC_013947.1"/>
</dbReference>
<dbReference type="Proteomes" id="UP000000844">
    <property type="component" value="Chromosome"/>
</dbReference>
<keyword evidence="1 2" id="KW-0238">DNA-binding</keyword>
<gene>
    <name evidence="4" type="ordered locus">Snas_6147</name>
</gene>
<dbReference type="InterPro" id="IPR036894">
    <property type="entry name" value="YbaB-like_sf"/>
</dbReference>
<dbReference type="PANTHER" id="PTHR33449:SF1">
    <property type="entry name" value="NUCLEOID-ASSOCIATED PROTEIN YBAB"/>
    <property type="match status" value="1"/>
</dbReference>
<comment type="subunit">
    <text evidence="2">Homodimer.</text>
</comment>
<keyword evidence="2" id="KW-0963">Cytoplasm</keyword>
<dbReference type="HOGENOM" id="CLU_140930_4_0_11"/>
<evidence type="ECO:0000313" key="4">
    <source>
        <dbReference type="EMBL" id="ADD45770.1"/>
    </source>
</evidence>